<organism evidence="1">
    <name type="scientific">marine metagenome</name>
    <dbReference type="NCBI Taxonomy" id="408172"/>
    <lineage>
        <taxon>unclassified sequences</taxon>
        <taxon>metagenomes</taxon>
        <taxon>ecological metagenomes</taxon>
    </lineage>
</organism>
<dbReference type="AlphaFoldDB" id="A0A382X8Q6"/>
<reference evidence="1" key="1">
    <citation type="submission" date="2018-05" db="EMBL/GenBank/DDBJ databases">
        <authorList>
            <person name="Lanie J.A."/>
            <person name="Ng W.-L."/>
            <person name="Kazmierczak K.M."/>
            <person name="Andrzejewski T.M."/>
            <person name="Davidsen T.M."/>
            <person name="Wayne K.J."/>
            <person name="Tettelin H."/>
            <person name="Glass J.I."/>
            <person name="Rusch D."/>
            <person name="Podicherti R."/>
            <person name="Tsui H.-C.T."/>
            <person name="Winkler M.E."/>
        </authorList>
    </citation>
    <scope>NUCLEOTIDE SEQUENCE</scope>
</reference>
<evidence type="ECO:0000313" key="1">
    <source>
        <dbReference type="EMBL" id="SVD67333.1"/>
    </source>
</evidence>
<name>A0A382X8Q6_9ZZZZ</name>
<dbReference type="EMBL" id="UINC01165756">
    <property type="protein sequence ID" value="SVD67333.1"/>
    <property type="molecule type" value="Genomic_DNA"/>
</dbReference>
<protein>
    <submittedName>
        <fullName evidence="1">Uncharacterized protein</fullName>
    </submittedName>
</protein>
<accession>A0A382X8Q6</accession>
<proteinExistence type="predicted"/>
<gene>
    <name evidence="1" type="ORF">METZ01_LOCUS420187</name>
</gene>
<sequence>MLTKKAFRVGMGMLSTCNLEIDETKLDVWYKICVNNFGDDLFLKCCEALCLEHPKFWPTDNPVGLINEKAKELRPLLASRAQITRNDRLLAPKKEKMVDPAEVREYLKNWTKSFENNCHT</sequence>